<comment type="similarity">
    <text evidence="1">Belongs to the ribose-phosphate pyrophosphokinase family.</text>
</comment>
<protein>
    <recommendedName>
        <fullName evidence="2">Phosphoribosyltransferase domain-containing protein</fullName>
    </recommendedName>
</protein>
<sequence>MEAVISVWSELVADPMPDTQPSPAPPPDDAASISQYKSLWAAARWLRMFEVFPDTAKVKSGDKRKVTIMDGDVLGKKIVIVDDLVQSGGTLFECGKALMEQGANSVAAFVAHAVFPNDSWKRFITGGDRCIFK</sequence>
<dbReference type="Proteomes" id="UP001190700">
    <property type="component" value="Unassembled WGS sequence"/>
</dbReference>
<dbReference type="GO" id="GO:0000287">
    <property type="term" value="F:magnesium ion binding"/>
    <property type="evidence" value="ECO:0007669"/>
    <property type="project" value="InterPro"/>
</dbReference>
<keyword evidence="4" id="KW-1185">Reference proteome</keyword>
<name>A0AAE0ELQ9_9CHLO</name>
<dbReference type="EMBL" id="LGRX02035790">
    <property type="protein sequence ID" value="KAK3233153.1"/>
    <property type="molecule type" value="Genomic_DNA"/>
</dbReference>
<evidence type="ECO:0000259" key="2">
    <source>
        <dbReference type="Pfam" id="PF00156"/>
    </source>
</evidence>
<dbReference type="GO" id="GO:0002189">
    <property type="term" value="C:ribose phosphate diphosphokinase complex"/>
    <property type="evidence" value="ECO:0007669"/>
    <property type="project" value="TreeGrafter"/>
</dbReference>
<dbReference type="CDD" id="cd06223">
    <property type="entry name" value="PRTases_typeI"/>
    <property type="match status" value="1"/>
</dbReference>
<dbReference type="InterPro" id="IPR005946">
    <property type="entry name" value="Rib-P_diPkinase"/>
</dbReference>
<dbReference type="PANTHER" id="PTHR10210:SF45">
    <property type="entry name" value="RIBOSE-PHOSPHATE PYROPHOSPHOKINASE 3, CHLOROPLASTIC"/>
    <property type="match status" value="1"/>
</dbReference>
<accession>A0AAE0ELQ9</accession>
<proteinExistence type="inferred from homology"/>
<dbReference type="AlphaFoldDB" id="A0AAE0ELQ9"/>
<dbReference type="GO" id="GO:0005737">
    <property type="term" value="C:cytoplasm"/>
    <property type="evidence" value="ECO:0007669"/>
    <property type="project" value="TreeGrafter"/>
</dbReference>
<reference evidence="3 4" key="1">
    <citation type="journal article" date="2015" name="Genome Biol. Evol.">
        <title>Comparative Genomics of a Bacterivorous Green Alga Reveals Evolutionary Causalities and Consequences of Phago-Mixotrophic Mode of Nutrition.</title>
        <authorList>
            <person name="Burns J.A."/>
            <person name="Paasch A."/>
            <person name="Narechania A."/>
            <person name="Kim E."/>
        </authorList>
    </citation>
    <scope>NUCLEOTIDE SEQUENCE [LARGE SCALE GENOMIC DNA]</scope>
    <source>
        <strain evidence="3 4">PLY_AMNH</strain>
    </source>
</reference>
<dbReference type="InterPro" id="IPR000836">
    <property type="entry name" value="PRTase_dom"/>
</dbReference>
<dbReference type="Gene3D" id="3.40.50.2020">
    <property type="match status" value="1"/>
</dbReference>
<dbReference type="GO" id="GO:0006015">
    <property type="term" value="P:5-phosphoribose 1-diphosphate biosynthetic process"/>
    <property type="evidence" value="ECO:0007669"/>
    <property type="project" value="TreeGrafter"/>
</dbReference>
<feature type="domain" description="Phosphoribosyltransferase" evidence="2">
    <location>
        <begin position="69"/>
        <end position="112"/>
    </location>
</feature>
<evidence type="ECO:0000256" key="1">
    <source>
        <dbReference type="ARBA" id="ARBA00006478"/>
    </source>
</evidence>
<gene>
    <name evidence="3" type="ORF">CYMTET_56533</name>
</gene>
<dbReference type="PANTHER" id="PTHR10210">
    <property type="entry name" value="RIBOSE-PHOSPHATE DIPHOSPHOKINASE FAMILY MEMBER"/>
    <property type="match status" value="1"/>
</dbReference>
<evidence type="ECO:0000313" key="3">
    <source>
        <dbReference type="EMBL" id="KAK3233153.1"/>
    </source>
</evidence>
<evidence type="ECO:0000313" key="4">
    <source>
        <dbReference type="Proteomes" id="UP001190700"/>
    </source>
</evidence>
<dbReference type="Pfam" id="PF00156">
    <property type="entry name" value="Pribosyltran"/>
    <property type="match status" value="1"/>
</dbReference>
<organism evidence="3 4">
    <name type="scientific">Cymbomonas tetramitiformis</name>
    <dbReference type="NCBI Taxonomy" id="36881"/>
    <lineage>
        <taxon>Eukaryota</taxon>
        <taxon>Viridiplantae</taxon>
        <taxon>Chlorophyta</taxon>
        <taxon>Pyramimonadophyceae</taxon>
        <taxon>Pyramimonadales</taxon>
        <taxon>Pyramimonadaceae</taxon>
        <taxon>Cymbomonas</taxon>
    </lineage>
</organism>
<comment type="caution">
    <text evidence="3">The sequence shown here is derived from an EMBL/GenBank/DDBJ whole genome shotgun (WGS) entry which is preliminary data.</text>
</comment>
<dbReference type="GO" id="GO:0006164">
    <property type="term" value="P:purine nucleotide biosynthetic process"/>
    <property type="evidence" value="ECO:0007669"/>
    <property type="project" value="TreeGrafter"/>
</dbReference>
<dbReference type="SUPFAM" id="SSF53271">
    <property type="entry name" value="PRTase-like"/>
    <property type="match status" value="1"/>
</dbReference>
<dbReference type="InterPro" id="IPR029057">
    <property type="entry name" value="PRTase-like"/>
</dbReference>